<gene>
    <name evidence="1" type="ORF">QX51_02795</name>
</gene>
<accession>A0A0B3W077</accession>
<name>A0A0B3W077_9FIRM</name>
<evidence type="ECO:0000313" key="2">
    <source>
        <dbReference type="Proteomes" id="UP000031189"/>
    </source>
</evidence>
<organism evidence="1 2">
    <name type="scientific">Terrisporobacter othiniensis</name>
    <dbReference type="NCBI Taxonomy" id="1577792"/>
    <lineage>
        <taxon>Bacteria</taxon>
        <taxon>Bacillati</taxon>
        <taxon>Bacillota</taxon>
        <taxon>Clostridia</taxon>
        <taxon>Peptostreptococcales</taxon>
        <taxon>Peptostreptococcaceae</taxon>
        <taxon>Terrisporobacter</taxon>
    </lineage>
</organism>
<sequence length="114" mass="12797">MSDRICKECGFDNDSVSKYCQKCGSFLTQKKSLKKFVESLNFGSIAGAGAKGTSMAPLAGIELDKNNRENECSTNERVRKSYYLEDGSWYCPYCGKKNNKQAEFFCGDCLREKP</sequence>
<dbReference type="EMBL" id="JWHR01000032">
    <property type="protein sequence ID" value="KHS58443.1"/>
    <property type="molecule type" value="Genomic_DNA"/>
</dbReference>
<evidence type="ECO:0000313" key="1">
    <source>
        <dbReference type="EMBL" id="KHS58443.1"/>
    </source>
</evidence>
<keyword evidence="2" id="KW-1185">Reference proteome</keyword>
<comment type="caution">
    <text evidence="1">The sequence shown here is derived from an EMBL/GenBank/DDBJ whole genome shotgun (WGS) entry which is preliminary data.</text>
</comment>
<dbReference type="OrthoDB" id="1854254at2"/>
<dbReference type="Proteomes" id="UP000031189">
    <property type="component" value="Unassembled WGS sequence"/>
</dbReference>
<proteinExistence type="predicted"/>
<dbReference type="AlphaFoldDB" id="A0A0B3W077"/>
<reference evidence="1 2" key="1">
    <citation type="submission" date="2014-12" db="EMBL/GenBank/DDBJ databases">
        <title>Draft genome sequence of Terrisporobacter sp. 08-306576, isolated from the blood culture of a bacteremia patient.</title>
        <authorList>
            <person name="Lund L.C."/>
            <person name="Sydenham T.V."/>
            <person name="Hogh S.V."/>
            <person name="Skov M.N."/>
            <person name="Kemp M."/>
            <person name="Justesen U.S."/>
        </authorList>
    </citation>
    <scope>NUCLEOTIDE SEQUENCE [LARGE SCALE GENOMIC DNA]</scope>
    <source>
        <strain evidence="1 2">08-306576</strain>
    </source>
</reference>
<protein>
    <submittedName>
        <fullName evidence="1">Uncharacterized protein</fullName>
    </submittedName>
</protein>
<dbReference type="RefSeq" id="WP_039678387.1">
    <property type="nucleotide sequence ID" value="NZ_JWHR01000032.1"/>
</dbReference>